<evidence type="ECO:0000313" key="1">
    <source>
        <dbReference type="EMBL" id="CAG8615574.1"/>
    </source>
</evidence>
<dbReference type="AlphaFoldDB" id="A0A9N9CX22"/>
<evidence type="ECO:0000313" key="2">
    <source>
        <dbReference type="Proteomes" id="UP000789572"/>
    </source>
</evidence>
<comment type="caution">
    <text evidence="1">The sequence shown here is derived from an EMBL/GenBank/DDBJ whole genome shotgun (WGS) entry which is preliminary data.</text>
</comment>
<name>A0A9N9CX22_9GLOM</name>
<gene>
    <name evidence="1" type="ORF">POCULU_LOCUS8164</name>
</gene>
<proteinExistence type="predicted"/>
<sequence length="87" mass="10063">CTVNESSEWRRWEFHRPYLRVLRAGIPDKASDDFEYSAAGLDLFQKVNMLSSAEGGLELCRTIRTFAENRVLHPEDETVSALTYPIW</sequence>
<organism evidence="1 2">
    <name type="scientific">Paraglomus occultum</name>
    <dbReference type="NCBI Taxonomy" id="144539"/>
    <lineage>
        <taxon>Eukaryota</taxon>
        <taxon>Fungi</taxon>
        <taxon>Fungi incertae sedis</taxon>
        <taxon>Mucoromycota</taxon>
        <taxon>Glomeromycotina</taxon>
        <taxon>Glomeromycetes</taxon>
        <taxon>Paraglomerales</taxon>
        <taxon>Paraglomeraceae</taxon>
        <taxon>Paraglomus</taxon>
    </lineage>
</organism>
<keyword evidence="2" id="KW-1185">Reference proteome</keyword>
<accession>A0A9N9CX22</accession>
<dbReference type="EMBL" id="CAJVPJ010002204">
    <property type="protein sequence ID" value="CAG8615574.1"/>
    <property type="molecule type" value="Genomic_DNA"/>
</dbReference>
<protein>
    <submittedName>
        <fullName evidence="1">809_t:CDS:1</fullName>
    </submittedName>
</protein>
<dbReference type="Proteomes" id="UP000789572">
    <property type="component" value="Unassembled WGS sequence"/>
</dbReference>
<reference evidence="1" key="1">
    <citation type="submission" date="2021-06" db="EMBL/GenBank/DDBJ databases">
        <authorList>
            <person name="Kallberg Y."/>
            <person name="Tangrot J."/>
            <person name="Rosling A."/>
        </authorList>
    </citation>
    <scope>NUCLEOTIDE SEQUENCE</scope>
    <source>
        <strain evidence="1">IA702</strain>
    </source>
</reference>
<feature type="non-terminal residue" evidence="1">
    <location>
        <position position="87"/>
    </location>
</feature>